<dbReference type="InterPro" id="IPR028889">
    <property type="entry name" value="USP"/>
</dbReference>
<evidence type="ECO:0000256" key="6">
    <source>
        <dbReference type="ARBA" id="ARBA00022771"/>
    </source>
</evidence>
<keyword evidence="6 10" id="KW-0863">Zinc-finger</keyword>
<dbReference type="PANTHER" id="PTHR21646">
    <property type="entry name" value="UBIQUITIN CARBOXYL-TERMINAL HYDROLASE"/>
    <property type="match status" value="1"/>
</dbReference>
<accession>A0A225B8Z6</accession>
<dbReference type="GeneID" id="30999943"/>
<reference evidence="14 15" key="1">
    <citation type="submission" date="2015-06" db="EMBL/GenBank/DDBJ databases">
        <title>Talaromyces atroroseus IBT 11181 draft genome.</title>
        <authorList>
            <person name="Rasmussen K.B."/>
            <person name="Rasmussen S."/>
            <person name="Petersen B."/>
            <person name="Sicheritz-Ponten T."/>
            <person name="Mortensen U.H."/>
            <person name="Thrane U."/>
        </authorList>
    </citation>
    <scope>NUCLEOTIDE SEQUENCE [LARGE SCALE GENOMIC DNA]</scope>
    <source>
        <strain evidence="14 15">IBT 11181</strain>
    </source>
</reference>
<feature type="compositionally biased region" description="Low complexity" evidence="11">
    <location>
        <begin position="507"/>
        <end position="521"/>
    </location>
</feature>
<sequence>MAKRQADSELEEGLRSSPASKKPRFDDADSRNGHFNGREWEQDERNGQNILAAADLEGAELQEAEPSRPDSPDYDEALPVTQKRQSEPMEGYGDLYLDTINRAVLDFDFEKLCSVSLSNINVYACLVCGKYFQGRGNKSHAYFHALDIGHHVFVNMETKKVYVLPEGYEVKSKSLDDIKYVVDPTFTKSDVVRLDKEIRDAWDLLGKKYRPGYVGMNNIKANDYLNVVVQVLAHVTPIRNFFLLQNFPVPGSPQLSVRFSTLVRKLWNPKAFKSHVSPHELLQEIALRSSKRFTLTQQSDPVEFLSWFLNNLHLSLGGSKKPSKTPTSVIQQAFQGHLRIESQAITAHSDTTNSRLVFTESSQTNTQTSPFLILTLDLPPTPLFQSANRESIIPQVPLTTLLNKYNGITASEKLSHRVRHRLLHPLPPYLLFHIKRFSKNKFVAERNPTIVTFPSPRSLDMSPYVEPNPEIYPPGEPIIYDLVSNIILDADAPTPGAGEDTAAADKGLTAAGGPASSTATGAGAGSEKVSWLVQLHDKAMAAENVKQQQQQQRGPEWLEIQDLYVQRTESETLFTRESYLMVWERRKTLGMQKGKGSAHK</sequence>
<dbReference type="SUPFAM" id="SSF54001">
    <property type="entry name" value="Cysteine proteinases"/>
    <property type="match status" value="1"/>
</dbReference>
<dbReference type="Gene3D" id="3.30.40.10">
    <property type="entry name" value="Zinc/RING finger domain, C3HC4 (zinc finger)"/>
    <property type="match status" value="1"/>
</dbReference>
<dbReference type="GO" id="GO:0004843">
    <property type="term" value="F:cysteine-type deubiquitinase activity"/>
    <property type="evidence" value="ECO:0007669"/>
    <property type="project" value="InterPro"/>
</dbReference>
<evidence type="ECO:0000313" key="15">
    <source>
        <dbReference type="Proteomes" id="UP000214365"/>
    </source>
</evidence>
<comment type="similarity">
    <text evidence="2">Belongs to the peptidase C19 family.</text>
</comment>
<protein>
    <recommendedName>
        <fullName evidence="16">mRNA-splicing protein ubp10</fullName>
    </recommendedName>
</protein>
<keyword evidence="7" id="KW-0862">Zinc</keyword>
<evidence type="ECO:0000313" key="14">
    <source>
        <dbReference type="EMBL" id="OKL63866.1"/>
    </source>
</evidence>
<dbReference type="SMART" id="SM00290">
    <property type="entry name" value="ZnF_UBP"/>
    <property type="match status" value="1"/>
</dbReference>
<evidence type="ECO:0000259" key="12">
    <source>
        <dbReference type="PROSITE" id="PS50235"/>
    </source>
</evidence>
<feature type="domain" description="USP" evidence="12">
    <location>
        <begin position="214"/>
        <end position="586"/>
    </location>
</feature>
<evidence type="ECO:0000256" key="11">
    <source>
        <dbReference type="SAM" id="MobiDB-lite"/>
    </source>
</evidence>
<keyword evidence="5" id="KW-0747">Spliceosome</keyword>
<evidence type="ECO:0000256" key="5">
    <source>
        <dbReference type="ARBA" id="ARBA00022728"/>
    </source>
</evidence>
<dbReference type="EMBL" id="LFMY01000001">
    <property type="protein sequence ID" value="OKL63866.1"/>
    <property type="molecule type" value="Genomic_DNA"/>
</dbReference>
<dbReference type="GO" id="GO:0000245">
    <property type="term" value="P:spliceosomal complex assembly"/>
    <property type="evidence" value="ECO:0007669"/>
    <property type="project" value="InterPro"/>
</dbReference>
<dbReference type="PROSITE" id="PS50235">
    <property type="entry name" value="USP_3"/>
    <property type="match status" value="1"/>
</dbReference>
<feature type="compositionally biased region" description="Basic and acidic residues" evidence="11">
    <location>
        <begin position="23"/>
        <end position="46"/>
    </location>
</feature>
<evidence type="ECO:0000256" key="1">
    <source>
        <dbReference type="ARBA" id="ARBA00004123"/>
    </source>
</evidence>
<feature type="domain" description="UBP-type" evidence="13">
    <location>
        <begin position="92"/>
        <end position="189"/>
    </location>
</feature>
<feature type="region of interest" description="Disordered" evidence="11">
    <location>
        <begin position="1"/>
        <end position="86"/>
    </location>
</feature>
<evidence type="ECO:0000256" key="8">
    <source>
        <dbReference type="ARBA" id="ARBA00023187"/>
    </source>
</evidence>
<keyword evidence="8" id="KW-0508">mRNA splicing</keyword>
<feature type="region of interest" description="Disordered" evidence="11">
    <location>
        <begin position="494"/>
        <end position="523"/>
    </location>
</feature>
<dbReference type="Pfam" id="PF02148">
    <property type="entry name" value="zf-UBP"/>
    <property type="match status" value="1"/>
</dbReference>
<evidence type="ECO:0000256" key="10">
    <source>
        <dbReference type="PROSITE-ProRule" id="PRU00502"/>
    </source>
</evidence>
<comment type="subcellular location">
    <subcellularLocation>
        <location evidence="1">Nucleus</location>
    </subcellularLocation>
</comment>
<dbReference type="RefSeq" id="XP_020123987.1">
    <property type="nucleotide sequence ID" value="XM_020259966.1"/>
</dbReference>
<dbReference type="SUPFAM" id="SSF57850">
    <property type="entry name" value="RING/U-box"/>
    <property type="match status" value="1"/>
</dbReference>
<dbReference type="OrthoDB" id="10263353at2759"/>
<evidence type="ECO:0008006" key="16">
    <source>
        <dbReference type="Google" id="ProtNLM"/>
    </source>
</evidence>
<evidence type="ECO:0000256" key="4">
    <source>
        <dbReference type="ARBA" id="ARBA00022723"/>
    </source>
</evidence>
<dbReference type="GO" id="GO:0016579">
    <property type="term" value="P:protein deubiquitination"/>
    <property type="evidence" value="ECO:0007669"/>
    <property type="project" value="InterPro"/>
</dbReference>
<dbReference type="InterPro" id="IPR013083">
    <property type="entry name" value="Znf_RING/FYVE/PHD"/>
</dbReference>
<dbReference type="InterPro" id="IPR033809">
    <property type="entry name" value="USP39"/>
</dbReference>
<gene>
    <name evidence="14" type="ORF">UA08_00188</name>
</gene>
<dbReference type="InterPro" id="IPR001607">
    <property type="entry name" value="Znf_UBP"/>
</dbReference>
<dbReference type="CDD" id="cd02669">
    <property type="entry name" value="Peptidase_C19M"/>
    <property type="match status" value="1"/>
</dbReference>
<evidence type="ECO:0000256" key="7">
    <source>
        <dbReference type="ARBA" id="ARBA00022833"/>
    </source>
</evidence>
<keyword evidence="4" id="KW-0479">Metal-binding</keyword>
<dbReference type="InterPro" id="IPR001394">
    <property type="entry name" value="Peptidase_C19_UCH"/>
</dbReference>
<dbReference type="Gene3D" id="3.90.70.10">
    <property type="entry name" value="Cysteine proteinases"/>
    <property type="match status" value="1"/>
</dbReference>
<comment type="caution">
    <text evidence="14">The sequence shown here is derived from an EMBL/GenBank/DDBJ whole genome shotgun (WGS) entry which is preliminary data.</text>
</comment>
<dbReference type="STRING" id="1441469.A0A225B8Z6"/>
<dbReference type="PROSITE" id="PS50271">
    <property type="entry name" value="ZF_UBP"/>
    <property type="match status" value="1"/>
</dbReference>
<keyword evidence="9" id="KW-0539">Nucleus</keyword>
<evidence type="ECO:0000256" key="3">
    <source>
        <dbReference type="ARBA" id="ARBA00022664"/>
    </source>
</evidence>
<dbReference type="PANTHER" id="PTHR21646:SF16">
    <property type="entry name" value="U4_U6.U5 TRI-SNRNP-ASSOCIATED PROTEIN 2"/>
    <property type="match status" value="1"/>
</dbReference>
<dbReference type="InterPro" id="IPR050185">
    <property type="entry name" value="Ub_carboxyl-term_hydrolase"/>
</dbReference>
<dbReference type="GO" id="GO:0005681">
    <property type="term" value="C:spliceosomal complex"/>
    <property type="evidence" value="ECO:0007669"/>
    <property type="project" value="UniProtKB-KW"/>
</dbReference>
<keyword evidence="3" id="KW-0507">mRNA processing</keyword>
<organism evidence="14 15">
    <name type="scientific">Talaromyces atroroseus</name>
    <dbReference type="NCBI Taxonomy" id="1441469"/>
    <lineage>
        <taxon>Eukaryota</taxon>
        <taxon>Fungi</taxon>
        <taxon>Dikarya</taxon>
        <taxon>Ascomycota</taxon>
        <taxon>Pezizomycotina</taxon>
        <taxon>Eurotiomycetes</taxon>
        <taxon>Eurotiomycetidae</taxon>
        <taxon>Eurotiales</taxon>
        <taxon>Trichocomaceae</taxon>
        <taxon>Talaromyces</taxon>
        <taxon>Talaromyces sect. Trachyspermi</taxon>
    </lineage>
</organism>
<dbReference type="FunFam" id="3.30.40.10:FF:000068">
    <property type="entry name" value="U4/U6.U5 tri-snRNP-associated protein 2"/>
    <property type="match status" value="1"/>
</dbReference>
<proteinExistence type="inferred from homology"/>
<evidence type="ECO:0000256" key="9">
    <source>
        <dbReference type="ARBA" id="ARBA00023242"/>
    </source>
</evidence>
<dbReference type="Pfam" id="PF00443">
    <property type="entry name" value="UCH"/>
    <property type="match status" value="1"/>
</dbReference>
<evidence type="ECO:0000259" key="13">
    <source>
        <dbReference type="PROSITE" id="PS50271"/>
    </source>
</evidence>
<dbReference type="Proteomes" id="UP000214365">
    <property type="component" value="Unassembled WGS sequence"/>
</dbReference>
<dbReference type="AlphaFoldDB" id="A0A225B8Z6"/>
<keyword evidence="15" id="KW-1185">Reference proteome</keyword>
<dbReference type="InterPro" id="IPR038765">
    <property type="entry name" value="Papain-like_cys_pep_sf"/>
</dbReference>
<evidence type="ECO:0000256" key="2">
    <source>
        <dbReference type="ARBA" id="ARBA00009085"/>
    </source>
</evidence>
<name>A0A225B8Z6_TALAT</name>
<dbReference type="GO" id="GO:0008270">
    <property type="term" value="F:zinc ion binding"/>
    <property type="evidence" value="ECO:0007669"/>
    <property type="project" value="UniProtKB-KW"/>
</dbReference>